<comment type="function">
    <text evidence="1">DNA polymerase III is a complex, multichain enzyme responsible for most of the replicative synthesis in bacteria. The epsilon subunit contain the editing function and is a proofreading 3'-5' exonuclease.</text>
</comment>
<reference evidence="6" key="2">
    <citation type="submission" date="2016-11" db="EMBL/GenBank/DDBJ databases">
        <authorList>
            <person name="Varghese N."/>
            <person name="Submissions S."/>
        </authorList>
    </citation>
    <scope>NUCLEOTIDE SEQUENCE [LARGE SCALE GENOMIC DNA]</scope>
    <source>
        <strain evidence="6">DSM 27989</strain>
    </source>
</reference>
<dbReference type="EMBL" id="BMFL01000023">
    <property type="protein sequence ID" value="GGF09397.1"/>
    <property type="molecule type" value="Genomic_DNA"/>
</dbReference>
<dbReference type="Proteomes" id="UP000650994">
    <property type="component" value="Unassembled WGS sequence"/>
</dbReference>
<dbReference type="Pfam" id="PF00929">
    <property type="entry name" value="RNase_T"/>
    <property type="match status" value="1"/>
</dbReference>
<keyword evidence="4" id="KW-0269">Exonuclease</keyword>
<dbReference type="InterPro" id="IPR036397">
    <property type="entry name" value="RNaseH_sf"/>
</dbReference>
<comment type="subunit">
    <text evidence="2">DNA polymerase III contains a core (composed of alpha, epsilon and theta chains) that associates with a tau subunit. This core dimerizes to form the POLIII' complex. PolIII' associates with the gamma complex (composed of gamma, delta, delta', psi and chi chains) and with the beta chain to form the complete DNA polymerase III complex.</text>
</comment>
<dbReference type="InterPro" id="IPR000305">
    <property type="entry name" value="GIY-YIG_endonuc"/>
</dbReference>
<dbReference type="InterPro" id="IPR012337">
    <property type="entry name" value="RNaseH-like_sf"/>
</dbReference>
<dbReference type="CDD" id="cd10434">
    <property type="entry name" value="GIY-YIG_UvrC_Cho"/>
    <property type="match status" value="1"/>
</dbReference>
<dbReference type="PANTHER" id="PTHR30231">
    <property type="entry name" value="DNA POLYMERASE III SUBUNIT EPSILON"/>
    <property type="match status" value="1"/>
</dbReference>
<proteinExistence type="predicted"/>
<dbReference type="EMBL" id="FRBH01000014">
    <property type="protein sequence ID" value="SHL68111.1"/>
    <property type="molecule type" value="Genomic_DNA"/>
</dbReference>
<dbReference type="RefSeq" id="WP_072933960.1">
    <property type="nucleotide sequence ID" value="NZ_BMFL01000023.1"/>
</dbReference>
<dbReference type="GO" id="GO:0008408">
    <property type="term" value="F:3'-5' exonuclease activity"/>
    <property type="evidence" value="ECO:0007669"/>
    <property type="project" value="TreeGrafter"/>
</dbReference>
<reference evidence="7" key="4">
    <citation type="journal article" date="2019" name="Int. J. Syst. Evol. Microbiol.">
        <title>The Global Catalogue of Microorganisms (GCM) 10K type strain sequencing project: providing services to taxonomists for standard genome sequencing and annotation.</title>
        <authorList>
            <consortium name="The Broad Institute Genomics Platform"/>
            <consortium name="The Broad Institute Genome Sequencing Center for Infectious Disease"/>
            <person name="Wu L."/>
            <person name="Ma J."/>
        </authorList>
    </citation>
    <scope>NUCLEOTIDE SEQUENCE [LARGE SCALE GENOMIC DNA]</scope>
    <source>
        <strain evidence="7">CGMCC 1.12707</strain>
    </source>
</reference>
<keyword evidence="4" id="KW-0378">Hydrolase</keyword>
<dbReference type="PROSITE" id="PS50164">
    <property type="entry name" value="GIY_YIG"/>
    <property type="match status" value="1"/>
</dbReference>
<evidence type="ECO:0000313" key="5">
    <source>
        <dbReference type="EMBL" id="SHL68111.1"/>
    </source>
</evidence>
<dbReference type="GO" id="GO:0005829">
    <property type="term" value="C:cytosol"/>
    <property type="evidence" value="ECO:0007669"/>
    <property type="project" value="TreeGrafter"/>
</dbReference>
<dbReference type="SUPFAM" id="SSF82771">
    <property type="entry name" value="GIY-YIG endonuclease"/>
    <property type="match status" value="1"/>
</dbReference>
<reference evidence="5" key="3">
    <citation type="submission" date="2016-11" db="EMBL/GenBank/DDBJ databases">
        <authorList>
            <person name="Jaros S."/>
            <person name="Januszkiewicz K."/>
            <person name="Wedrychowicz H."/>
        </authorList>
    </citation>
    <scope>NUCLEOTIDE SEQUENCE [LARGE SCALE GENOMIC DNA]</scope>
    <source>
        <strain evidence="5">DSM 27989</strain>
    </source>
</reference>
<gene>
    <name evidence="4" type="ORF">GCM10010984_28180</name>
    <name evidence="5" type="ORF">SAMN05443634_11437</name>
</gene>
<dbReference type="GO" id="GO:0045004">
    <property type="term" value="P:DNA replication proofreading"/>
    <property type="evidence" value="ECO:0007669"/>
    <property type="project" value="TreeGrafter"/>
</dbReference>
<dbReference type="CDD" id="cd06127">
    <property type="entry name" value="DEDDh"/>
    <property type="match status" value="1"/>
</dbReference>
<dbReference type="InterPro" id="IPR006054">
    <property type="entry name" value="DnaQ"/>
</dbReference>
<evidence type="ECO:0000313" key="6">
    <source>
        <dbReference type="Proteomes" id="UP000184120"/>
    </source>
</evidence>
<dbReference type="GO" id="GO:0006289">
    <property type="term" value="P:nucleotide-excision repair"/>
    <property type="evidence" value="ECO:0007669"/>
    <property type="project" value="InterPro"/>
</dbReference>
<evidence type="ECO:0000313" key="4">
    <source>
        <dbReference type="EMBL" id="GGF09397.1"/>
    </source>
</evidence>
<dbReference type="InterPro" id="IPR013520">
    <property type="entry name" value="Ribonucl_H"/>
</dbReference>
<dbReference type="GO" id="GO:0003887">
    <property type="term" value="F:DNA-directed DNA polymerase activity"/>
    <property type="evidence" value="ECO:0007669"/>
    <property type="project" value="InterPro"/>
</dbReference>
<dbReference type="GO" id="GO:0003677">
    <property type="term" value="F:DNA binding"/>
    <property type="evidence" value="ECO:0007669"/>
    <property type="project" value="InterPro"/>
</dbReference>
<protein>
    <submittedName>
        <fullName evidence="5">DNA polymerase-3 subunit epsilon</fullName>
    </submittedName>
    <submittedName>
        <fullName evidence="4">Exonuclease</fullName>
    </submittedName>
</protein>
<evidence type="ECO:0000259" key="3">
    <source>
        <dbReference type="PROSITE" id="PS50164"/>
    </source>
</evidence>
<reference evidence="4" key="1">
    <citation type="journal article" date="2014" name="Int. J. Syst. Evol. Microbiol.">
        <title>Complete genome of a new Firmicutes species belonging to the dominant human colonic microbiota ('Ruminococcus bicirculans') reveals two chromosomes and a selective capacity to utilize plant glucans.</title>
        <authorList>
            <consortium name="NISC Comparative Sequencing Program"/>
            <person name="Wegmann U."/>
            <person name="Louis P."/>
            <person name="Goesmann A."/>
            <person name="Henrissat B."/>
            <person name="Duncan S.H."/>
            <person name="Flint H.J."/>
        </authorList>
    </citation>
    <scope>NUCLEOTIDE SEQUENCE</scope>
    <source>
        <strain evidence="4">CGMCC 1.12707</strain>
    </source>
</reference>
<feature type="domain" description="GIY-YIG" evidence="3">
    <location>
        <begin position="194"/>
        <end position="270"/>
    </location>
</feature>
<dbReference type="PANTHER" id="PTHR30231:SF41">
    <property type="entry name" value="DNA POLYMERASE III SUBUNIT EPSILON"/>
    <property type="match status" value="1"/>
</dbReference>
<dbReference type="NCBIfam" id="TIGR00573">
    <property type="entry name" value="dnaq"/>
    <property type="match status" value="1"/>
</dbReference>
<dbReference type="InterPro" id="IPR035901">
    <property type="entry name" value="GIY-YIG_endonuc_sf"/>
</dbReference>
<reference evidence="4" key="5">
    <citation type="submission" date="2024-05" db="EMBL/GenBank/DDBJ databases">
        <authorList>
            <person name="Sun Q."/>
            <person name="Zhou Y."/>
        </authorList>
    </citation>
    <scope>NUCLEOTIDE SEQUENCE</scope>
    <source>
        <strain evidence="4">CGMCC 1.12707</strain>
    </source>
</reference>
<keyword evidence="4" id="KW-0540">Nuclease</keyword>
<accession>A0A1M7CLG3</accession>
<keyword evidence="7" id="KW-1185">Reference proteome</keyword>
<dbReference type="SMART" id="SM00479">
    <property type="entry name" value="EXOIII"/>
    <property type="match status" value="1"/>
</dbReference>
<evidence type="ECO:0000256" key="1">
    <source>
        <dbReference type="ARBA" id="ARBA00025483"/>
    </source>
</evidence>
<name>A0A1M7CLG3_9FLAO</name>
<evidence type="ECO:0000256" key="2">
    <source>
        <dbReference type="ARBA" id="ARBA00026073"/>
    </source>
</evidence>
<dbReference type="InterPro" id="IPR047296">
    <property type="entry name" value="GIY-YIG_UvrC_Cho"/>
</dbReference>
<dbReference type="OrthoDB" id="9803913at2"/>
<dbReference type="STRING" id="1434701.SAMN05443634_11437"/>
<dbReference type="Gene3D" id="3.30.420.10">
    <property type="entry name" value="Ribonuclease H-like superfamily/Ribonuclease H"/>
    <property type="match status" value="1"/>
</dbReference>
<evidence type="ECO:0000313" key="7">
    <source>
        <dbReference type="Proteomes" id="UP000650994"/>
    </source>
</evidence>
<dbReference type="FunFam" id="3.30.420.10:FF:000045">
    <property type="entry name" value="3'-5' exonuclease DinG"/>
    <property type="match status" value="1"/>
</dbReference>
<organism evidence="5 6">
    <name type="scientific">Chishuiella changwenlii</name>
    <dbReference type="NCBI Taxonomy" id="1434701"/>
    <lineage>
        <taxon>Bacteria</taxon>
        <taxon>Pseudomonadati</taxon>
        <taxon>Bacteroidota</taxon>
        <taxon>Flavobacteriia</taxon>
        <taxon>Flavobacteriales</taxon>
        <taxon>Weeksellaceae</taxon>
        <taxon>Chishuiella</taxon>
    </lineage>
</organism>
<dbReference type="Gene3D" id="3.40.1440.10">
    <property type="entry name" value="GIY-YIG endonuclease"/>
    <property type="match status" value="1"/>
</dbReference>
<dbReference type="Proteomes" id="UP000184120">
    <property type="component" value="Unassembled WGS sequence"/>
</dbReference>
<dbReference type="AlphaFoldDB" id="A0A1M7CLG3"/>
<dbReference type="SUPFAM" id="SSF53098">
    <property type="entry name" value="Ribonuclease H-like"/>
    <property type="match status" value="1"/>
</dbReference>
<sequence>MYAILDIEATGGKVGEESIIEIAIYKFDGKEIVDQFISLVNPEKKIDHYVQKLTHITDKMVLSAPKFHEIAKRIVEITDNCTLVGHNVMFDYRMLKQEFERLGYNFEKEWIDTFEYSEVLIPGLPSYSLGKLCESLGIIVTDRHRASGDARATIALFKLLLDKDAEKIITKKTGLALPKKAHSKYQKLLEGLPNKVGIYYLYNSKMQLIYIGKSSNIALSVNKIFTSKTLRSSKLKRYTRSIKFEETGSEFLAAIKKNNEVINNQPMYNHKVVENKAYPFGLYFLESKRGYSRLEIGKNRKTEAVLKFKTKDKAKEILEKVIHDYNLCLQVNSGIKSENSCFKYKVNECKGACLKEEPKDEYNQRIEDFVALTKFPAETFLILDKGRRGIEKSFYLIEDNQFKGYGYYEYHQQIKSLEKIHHILIPIKETEEVVNMLKYFLYKISKNPNQVILFNE</sequence>